<dbReference type="InterPro" id="IPR002539">
    <property type="entry name" value="MaoC-like_dom"/>
</dbReference>
<feature type="domain" description="Peroxisomal multifunctional enzyme type 2-like N-terminal" evidence="2">
    <location>
        <begin position="20"/>
        <end position="145"/>
    </location>
</feature>
<evidence type="ECO:0000259" key="2">
    <source>
        <dbReference type="Pfam" id="PF22622"/>
    </source>
</evidence>
<proteinExistence type="predicted"/>
<dbReference type="PANTHER" id="PTHR13078:SF56">
    <property type="entry name" value="PEROXISOMAL MULTIFUNCTIONAL ENZYME TYPE 2"/>
    <property type="match status" value="1"/>
</dbReference>
<evidence type="ECO:0000259" key="1">
    <source>
        <dbReference type="Pfam" id="PF01575"/>
    </source>
</evidence>
<dbReference type="Gene3D" id="3.10.129.10">
    <property type="entry name" value="Hotdog Thioesterase"/>
    <property type="match status" value="1"/>
</dbReference>
<dbReference type="RefSeq" id="WP_089963634.1">
    <property type="nucleotide sequence ID" value="NZ_FNAV01000024.1"/>
</dbReference>
<name>A0A1G7LI15_9RHOB</name>
<dbReference type="GO" id="GO:0006635">
    <property type="term" value="P:fatty acid beta-oxidation"/>
    <property type="evidence" value="ECO:0007669"/>
    <property type="project" value="TreeGrafter"/>
</dbReference>
<dbReference type="STRING" id="282683.SAMN04488105_12415"/>
<accession>A0A1G7LI15</accession>
<dbReference type="Pfam" id="PF22622">
    <property type="entry name" value="MFE-2_hydrat-2_N"/>
    <property type="match status" value="1"/>
</dbReference>
<dbReference type="GO" id="GO:0044594">
    <property type="term" value="F:17-beta-hydroxysteroid dehydrogenase (NAD+) activity"/>
    <property type="evidence" value="ECO:0007669"/>
    <property type="project" value="TreeGrafter"/>
</dbReference>
<dbReference type="Proteomes" id="UP000198994">
    <property type="component" value="Unassembled WGS sequence"/>
</dbReference>
<evidence type="ECO:0000313" key="4">
    <source>
        <dbReference type="Proteomes" id="UP000198994"/>
    </source>
</evidence>
<dbReference type="EMBL" id="FNAV01000024">
    <property type="protein sequence ID" value="SDF49026.1"/>
    <property type="molecule type" value="Genomic_DNA"/>
</dbReference>
<dbReference type="GO" id="GO:0004300">
    <property type="term" value="F:enoyl-CoA hydratase activity"/>
    <property type="evidence" value="ECO:0007669"/>
    <property type="project" value="TreeGrafter"/>
</dbReference>
<dbReference type="SUPFAM" id="SSF54637">
    <property type="entry name" value="Thioesterase/thiol ester dehydrase-isomerase"/>
    <property type="match status" value="2"/>
</dbReference>
<dbReference type="Pfam" id="PF01575">
    <property type="entry name" value="MaoC_dehydratas"/>
    <property type="match status" value="1"/>
</dbReference>
<dbReference type="InterPro" id="IPR029069">
    <property type="entry name" value="HotDog_dom_sf"/>
</dbReference>
<dbReference type="InterPro" id="IPR054357">
    <property type="entry name" value="MFE-2_N"/>
</dbReference>
<evidence type="ECO:0000313" key="3">
    <source>
        <dbReference type="EMBL" id="SDF49026.1"/>
    </source>
</evidence>
<dbReference type="PANTHER" id="PTHR13078">
    <property type="entry name" value="PEROXISOMAL MULTIFUNCTIONAL ENZYME TYPE 2-RELATED"/>
    <property type="match status" value="1"/>
</dbReference>
<dbReference type="AlphaFoldDB" id="A0A1G7LI15"/>
<protein>
    <submittedName>
        <fullName evidence="3">Acyl dehydratase</fullName>
    </submittedName>
</protein>
<feature type="domain" description="MaoC-like" evidence="1">
    <location>
        <begin position="163"/>
        <end position="277"/>
    </location>
</feature>
<dbReference type="OrthoDB" id="5522043at2"/>
<keyword evidence="4" id="KW-1185">Reference proteome</keyword>
<sequence>MGFNRDRLETLVFPPVTRRVTAKDALLYAVALGLGHDPADAGDLPYVFEAGQKILPTMAATLCTPGHWVADPDLGIDADSVLHGEQAIRFHRPIPLDVPLTGRSRVVNLWDKGPGKGALVEVECKVTDAADQPVWTVNRTAYLRGEGGFGGRRQPPAPAWTLPDRAPDITRDMATGPHQALLYRLTGDMNPVHADPAVAAAVGFDRPILHGLCTYGIAGHALLRAVCDNDPARMGALSLRFSAPAFPGDTIRTEIWRDGPRMLFRCRAVERGVQITTNGTFTFAKGPIQ</sequence>
<dbReference type="GO" id="GO:0003857">
    <property type="term" value="F:(3S)-3-hydroxyacyl-CoA dehydrogenase (NAD+) activity"/>
    <property type="evidence" value="ECO:0007669"/>
    <property type="project" value="TreeGrafter"/>
</dbReference>
<dbReference type="CDD" id="cd03448">
    <property type="entry name" value="HDE_HSD"/>
    <property type="match status" value="1"/>
</dbReference>
<organism evidence="3 4">
    <name type="scientific">Salipiger thiooxidans</name>
    <dbReference type="NCBI Taxonomy" id="282683"/>
    <lineage>
        <taxon>Bacteria</taxon>
        <taxon>Pseudomonadati</taxon>
        <taxon>Pseudomonadota</taxon>
        <taxon>Alphaproteobacteria</taxon>
        <taxon>Rhodobacterales</taxon>
        <taxon>Roseobacteraceae</taxon>
        <taxon>Salipiger</taxon>
    </lineage>
</organism>
<reference evidence="4" key="1">
    <citation type="submission" date="2016-10" db="EMBL/GenBank/DDBJ databases">
        <authorList>
            <person name="Varghese N."/>
            <person name="Submissions S."/>
        </authorList>
    </citation>
    <scope>NUCLEOTIDE SEQUENCE [LARGE SCALE GENOMIC DNA]</scope>
    <source>
        <strain evidence="4">DSM 10146</strain>
    </source>
</reference>
<gene>
    <name evidence="3" type="ORF">SAMN04488105_12415</name>
</gene>